<dbReference type="PANTHER" id="PTHR43004:SF3">
    <property type="entry name" value="P-HYDROXYBENZOATE HYDROXYLASE"/>
    <property type="match status" value="1"/>
</dbReference>
<feature type="domain" description="FAD-binding" evidence="3">
    <location>
        <begin position="5"/>
        <end position="346"/>
    </location>
</feature>
<dbReference type="InterPro" id="IPR002938">
    <property type="entry name" value="FAD-bd"/>
</dbReference>
<evidence type="ECO:0000313" key="4">
    <source>
        <dbReference type="EMBL" id="XAN06899.1"/>
    </source>
</evidence>
<evidence type="ECO:0000313" key="5">
    <source>
        <dbReference type="Proteomes" id="UP001442841"/>
    </source>
</evidence>
<dbReference type="EMBL" id="CP154795">
    <property type="protein sequence ID" value="XAN06899.1"/>
    <property type="molecule type" value="Genomic_DNA"/>
</dbReference>
<sequence>MTHVKTSVAIIGAGPAGLLLGRLLGLAGIDNIVLEQRTRTYVEERIRAGLLEHPTVEMLTLAGVDGQLRSNGQFDDGFELRFEGQRTWIATADLTGGHRTVLYPQQEVVKDLLRARDHSGDPIVFEALDVALHDLEGTQPRVTYRDPDGSEHVVTADFVAGCDGFHGVSRRCLPGDVRKEFQRDYPFGWLGILAEVPPSTRELIYAHHDDGFAMHSRRSATLSRLYLQVPPDCDAAAMPDDWIWAELHKRLGTDDDWVLAEGPIIQKSVTAMRSFVVEPLQHGRLFLAGDAAHIVPPTAAKGLNLAVSDISVLSEAFMEHYHGTGDHLLQAYTSTALRRIWRAQEFSRHMTALLHHVPGNEFEARLQKARLQNLVMSESTRAAFAELYVGLPFEGHPERFL</sequence>
<dbReference type="RefSeq" id="WP_425308339.1">
    <property type="nucleotide sequence ID" value="NZ_CP154795.1"/>
</dbReference>
<dbReference type="InterPro" id="IPR036188">
    <property type="entry name" value="FAD/NAD-bd_sf"/>
</dbReference>
<protein>
    <submittedName>
        <fullName evidence="4">4-hydroxybenzoate 3-monooxygenase</fullName>
    </submittedName>
</protein>
<dbReference type="NCBIfam" id="NF006091">
    <property type="entry name" value="PRK08243.1"/>
    <property type="match status" value="1"/>
</dbReference>
<dbReference type="InterPro" id="IPR050641">
    <property type="entry name" value="RIFMO-like"/>
</dbReference>
<dbReference type="SUPFAM" id="SSF51905">
    <property type="entry name" value="FAD/NAD(P)-binding domain"/>
    <property type="match status" value="1"/>
</dbReference>
<keyword evidence="2" id="KW-0274">FAD</keyword>
<organism evidence="4 5">
    <name type="scientific">Ammonicoccus fulvus</name>
    <dbReference type="NCBI Taxonomy" id="3138240"/>
    <lineage>
        <taxon>Bacteria</taxon>
        <taxon>Bacillati</taxon>
        <taxon>Actinomycetota</taxon>
        <taxon>Actinomycetes</taxon>
        <taxon>Propionibacteriales</taxon>
        <taxon>Propionibacteriaceae</taxon>
        <taxon>Ammonicoccus</taxon>
    </lineage>
</organism>
<evidence type="ECO:0000259" key="3">
    <source>
        <dbReference type="Pfam" id="PF01494"/>
    </source>
</evidence>
<dbReference type="Proteomes" id="UP001442841">
    <property type="component" value="Chromosome"/>
</dbReference>
<dbReference type="SUPFAM" id="SSF54373">
    <property type="entry name" value="FAD-linked reductases, C-terminal domain"/>
    <property type="match status" value="1"/>
</dbReference>
<dbReference type="Gene3D" id="3.50.50.60">
    <property type="entry name" value="FAD/NAD(P)-binding domain"/>
    <property type="match status" value="1"/>
</dbReference>
<dbReference type="PANTHER" id="PTHR43004">
    <property type="entry name" value="TRK SYSTEM POTASSIUM UPTAKE PROTEIN"/>
    <property type="match status" value="1"/>
</dbReference>
<dbReference type="PRINTS" id="PR00420">
    <property type="entry name" value="RNGMNOXGNASE"/>
</dbReference>
<name>A0ABZ3FLH0_9ACTN</name>
<dbReference type="Gene3D" id="3.30.9.10">
    <property type="entry name" value="D-Amino Acid Oxidase, subunit A, domain 2"/>
    <property type="match status" value="1"/>
</dbReference>
<keyword evidence="5" id="KW-1185">Reference proteome</keyword>
<evidence type="ECO:0000256" key="1">
    <source>
        <dbReference type="ARBA" id="ARBA00022630"/>
    </source>
</evidence>
<reference evidence="4 5" key="1">
    <citation type="submission" date="2024-04" db="EMBL/GenBank/DDBJ databases">
        <title>Isolation of an actinomycete strain from pig manure.</title>
        <authorList>
            <person name="Gong T."/>
            <person name="Yu Z."/>
            <person name="An M."/>
            <person name="Wei C."/>
            <person name="Yang W."/>
            <person name="Liu L."/>
        </authorList>
    </citation>
    <scope>NUCLEOTIDE SEQUENCE [LARGE SCALE GENOMIC DNA]</scope>
    <source>
        <strain evidence="4 5">ZF39</strain>
    </source>
</reference>
<evidence type="ECO:0000256" key="2">
    <source>
        <dbReference type="ARBA" id="ARBA00022827"/>
    </source>
</evidence>
<gene>
    <name evidence="4" type="ORF">AADG42_06135</name>
</gene>
<keyword evidence="1" id="KW-0285">Flavoprotein</keyword>
<accession>A0ABZ3FLH0</accession>
<dbReference type="Pfam" id="PF01494">
    <property type="entry name" value="FAD_binding_3"/>
    <property type="match status" value="1"/>
</dbReference>
<proteinExistence type="predicted"/>